<accession>A0ACC1XXN3</accession>
<dbReference type="Proteomes" id="UP001164539">
    <property type="component" value="Chromosome 6"/>
</dbReference>
<keyword evidence="2" id="KW-1185">Reference proteome</keyword>
<evidence type="ECO:0000313" key="1">
    <source>
        <dbReference type="EMBL" id="KAJ4716103.1"/>
    </source>
</evidence>
<reference evidence="1 2" key="1">
    <citation type="journal article" date="2023" name="Science">
        <title>Complex scaffold remodeling in plant triterpene biosynthesis.</title>
        <authorList>
            <person name="De La Pena R."/>
            <person name="Hodgson H."/>
            <person name="Liu J.C."/>
            <person name="Stephenson M.J."/>
            <person name="Martin A.C."/>
            <person name="Owen C."/>
            <person name="Harkess A."/>
            <person name="Leebens-Mack J."/>
            <person name="Jimenez L.E."/>
            <person name="Osbourn A."/>
            <person name="Sattely E.S."/>
        </authorList>
    </citation>
    <scope>NUCLEOTIDE SEQUENCE [LARGE SCALE GENOMIC DNA]</scope>
    <source>
        <strain evidence="2">cv. JPN11</strain>
        <tissue evidence="1">Leaf</tissue>
    </source>
</reference>
<comment type="caution">
    <text evidence="1">The sequence shown here is derived from an EMBL/GenBank/DDBJ whole genome shotgun (WGS) entry which is preliminary data.</text>
</comment>
<sequence length="503" mass="56362">MKLRLRSLESRETQRLELPASGTVQQLKESLSQAISSSPSSLHFSLNGKDELPASSPQASLQYLGVTGGDLVYYSINPTAFVSENLMVVNENQGVNIQQPNSREISLDNGIVNANLGKEENPVQESEKIKVSGANSQEPILKCYEIPQEKQETLDFAGTEKMEIDEDLEQLPVKRKPEPYFLKRIQKAELADGIGPQGLVVLAVHAVLLESGFVGFDTESGMRIDRFDLADQLQLLSIGLSRSYTLPELLNDSSTDITEFVALKYQTIGHFVNVYGSLGKGDSGMHTVCLNAHKFGPIIDLMLANYDEKAMLNDKDENNNSLCGDGDEVFEFWKIVKDGLELPLLIDLCDKAHLSLPACMMRLPTELKLKILESLPGVDLAKMECVSKEMRFLATNNDLWKQKFAEEFGGKSDAQGNVNWKDRYALDWVYKRKRERAITTWYPRMRARPYVPIIREHIPFGDPAGDRNPYMPFAPFPFGQRRQGFARFNGRQSFAPNCNLGGV</sequence>
<name>A0ACC1XXN3_MELAZ</name>
<gene>
    <name evidence="1" type="ORF">OWV82_011168</name>
</gene>
<proteinExistence type="predicted"/>
<protein>
    <submittedName>
        <fullName evidence="1">F-box protein SKIP22</fullName>
    </submittedName>
</protein>
<organism evidence="1 2">
    <name type="scientific">Melia azedarach</name>
    <name type="common">Chinaberry tree</name>
    <dbReference type="NCBI Taxonomy" id="155640"/>
    <lineage>
        <taxon>Eukaryota</taxon>
        <taxon>Viridiplantae</taxon>
        <taxon>Streptophyta</taxon>
        <taxon>Embryophyta</taxon>
        <taxon>Tracheophyta</taxon>
        <taxon>Spermatophyta</taxon>
        <taxon>Magnoliopsida</taxon>
        <taxon>eudicotyledons</taxon>
        <taxon>Gunneridae</taxon>
        <taxon>Pentapetalae</taxon>
        <taxon>rosids</taxon>
        <taxon>malvids</taxon>
        <taxon>Sapindales</taxon>
        <taxon>Meliaceae</taxon>
        <taxon>Melia</taxon>
    </lineage>
</organism>
<dbReference type="EMBL" id="CM051399">
    <property type="protein sequence ID" value="KAJ4716103.1"/>
    <property type="molecule type" value="Genomic_DNA"/>
</dbReference>
<evidence type="ECO:0000313" key="2">
    <source>
        <dbReference type="Proteomes" id="UP001164539"/>
    </source>
</evidence>